<feature type="transmembrane region" description="Helical" evidence="9">
    <location>
        <begin position="307"/>
        <end position="324"/>
    </location>
</feature>
<keyword evidence="7 9" id="KW-0472">Membrane</keyword>
<dbReference type="EMBL" id="CP003787">
    <property type="protein sequence ID" value="AFR34868.1"/>
    <property type="molecule type" value="Genomic_DNA"/>
</dbReference>
<keyword evidence="6 9" id="KW-1133">Transmembrane helix</keyword>
<protein>
    <submittedName>
        <fullName evidence="10">Dipeptide/tripeptide permease</fullName>
    </submittedName>
</protein>
<feature type="transmembrane region" description="Helical" evidence="9">
    <location>
        <begin position="564"/>
        <end position="587"/>
    </location>
</feature>
<name>J9R378_RIEAN</name>
<dbReference type="InterPro" id="IPR036259">
    <property type="entry name" value="MFS_trans_sf"/>
</dbReference>
<comment type="subcellular location">
    <subcellularLocation>
        <location evidence="1">Cell membrane</location>
        <topology evidence="1">Multi-pass membrane protein</topology>
    </subcellularLocation>
    <subcellularLocation>
        <location evidence="8">Membrane</location>
        <topology evidence="8">Multi-pass membrane protein</topology>
    </subcellularLocation>
</comment>
<evidence type="ECO:0000256" key="9">
    <source>
        <dbReference type="SAM" id="Phobius"/>
    </source>
</evidence>
<dbReference type="PANTHER" id="PTHR23517:SF15">
    <property type="entry name" value="PROTON-DEPENDENT OLIGOPEPTIDE FAMILY TRANSPORT PROTEIN"/>
    <property type="match status" value="1"/>
</dbReference>
<accession>J9R378</accession>
<dbReference type="InterPro" id="IPR005279">
    <property type="entry name" value="Dipep/tripep_permease"/>
</dbReference>
<evidence type="ECO:0000256" key="3">
    <source>
        <dbReference type="ARBA" id="ARBA00022475"/>
    </source>
</evidence>
<feature type="transmembrane region" description="Helical" evidence="9">
    <location>
        <begin position="184"/>
        <end position="201"/>
    </location>
</feature>
<keyword evidence="2 8" id="KW-0813">Transport</keyword>
<evidence type="ECO:0000256" key="4">
    <source>
        <dbReference type="ARBA" id="ARBA00022692"/>
    </source>
</evidence>
<feature type="transmembrane region" description="Helical" evidence="9">
    <location>
        <begin position="249"/>
        <end position="266"/>
    </location>
</feature>
<dbReference type="HOGENOM" id="CLU_004790_0_2_10"/>
<dbReference type="GO" id="GO:0006857">
    <property type="term" value="P:oligopeptide transport"/>
    <property type="evidence" value="ECO:0007669"/>
    <property type="project" value="InterPro"/>
</dbReference>
<dbReference type="Proteomes" id="UP000006276">
    <property type="component" value="Chromosome"/>
</dbReference>
<evidence type="ECO:0000256" key="8">
    <source>
        <dbReference type="RuleBase" id="RU003755"/>
    </source>
</evidence>
<feature type="transmembrane region" description="Helical" evidence="9">
    <location>
        <begin position="392"/>
        <end position="410"/>
    </location>
</feature>
<evidence type="ECO:0000256" key="5">
    <source>
        <dbReference type="ARBA" id="ARBA00022856"/>
    </source>
</evidence>
<evidence type="ECO:0000256" key="1">
    <source>
        <dbReference type="ARBA" id="ARBA00004651"/>
    </source>
</evidence>
<dbReference type="InterPro" id="IPR000109">
    <property type="entry name" value="POT_fam"/>
</dbReference>
<dbReference type="KEGG" id="rag:B739_0261"/>
<evidence type="ECO:0000256" key="2">
    <source>
        <dbReference type="ARBA" id="ARBA00022448"/>
    </source>
</evidence>
<keyword evidence="11" id="KW-1185">Reference proteome</keyword>
<evidence type="ECO:0000256" key="7">
    <source>
        <dbReference type="ARBA" id="ARBA00023136"/>
    </source>
</evidence>
<feature type="transmembrane region" description="Helical" evidence="9">
    <location>
        <begin position="51"/>
        <end position="71"/>
    </location>
</feature>
<keyword evidence="3" id="KW-1003">Cell membrane</keyword>
<feature type="transmembrane region" description="Helical" evidence="9">
    <location>
        <begin position="352"/>
        <end position="372"/>
    </location>
</feature>
<keyword evidence="5" id="KW-0653">Protein transport</keyword>
<dbReference type="InterPro" id="IPR018456">
    <property type="entry name" value="PTR2_symporter_CS"/>
</dbReference>
<feature type="transmembrane region" description="Helical" evidence="9">
    <location>
        <begin position="108"/>
        <end position="127"/>
    </location>
</feature>
<dbReference type="Gene3D" id="1.20.1250.20">
    <property type="entry name" value="MFS general substrate transporter like domains"/>
    <property type="match status" value="1"/>
</dbReference>
<dbReference type="GO" id="GO:0005886">
    <property type="term" value="C:plasma membrane"/>
    <property type="evidence" value="ECO:0007669"/>
    <property type="project" value="UniProtKB-SubCell"/>
</dbReference>
<dbReference type="Pfam" id="PF00854">
    <property type="entry name" value="PTR2"/>
    <property type="match status" value="2"/>
</dbReference>
<dbReference type="PANTHER" id="PTHR23517">
    <property type="entry name" value="RESISTANCE PROTEIN MDTM, PUTATIVE-RELATED-RELATED"/>
    <property type="match status" value="1"/>
</dbReference>
<dbReference type="NCBIfam" id="TIGR00924">
    <property type="entry name" value="yjdL_sub1_fam"/>
    <property type="match status" value="2"/>
</dbReference>
<sequence length="594" mass="65824">MDTTVSKKGHPAGLYLLFVTEMWERFSYYGMRALFVLFMTKALMFDKGLGAQIYGSYTGLVYLTPLIGGYIADRYWGNRKSIVVGGILMALGQFLMFMSGYLYESKDIAPLFMFTGLGFLIFGNGFFKPNISSMVGQLYSENDSRVDGAFTIFYMGINLGAFIAPLLCGYLGDTGNAADFKWGFLVACIGMILSVIIFLLFKNKYLVTPEGEAIGGKPTISETPVKDDVVNVGLADDTSATKKAAATKLMIVWGGIWLVLLGAFYFLMSGDDGNKDLIGAFIFSLTLAAPGYIISDPSLTKIEKKRIWVIYIVAFFVIFFWSAFEQAGASLTYFAEEQTDRHLLGKVVPASYFQSINAVAIVVFAPIFAVIWSTLSKRKMEPASPYKQAIGLFLLALGYLVIAFGVKGLAPGVKVSMMWLVSLYTIHTFGELCLSPIGLSMVNKLAPVRFVSLLMGVWFLSTATANKFAGTLSSFYPQSYVSVDKVQNFEKEVNTSLINKDFNIKDKKNVVQIDGQNMIPFDKITVADIKNEDLKQNIKLEIEKAQVVKEKSFLGFKVASLYDFFMLFVFMSGISSVILFLLSKYLVKMMHGVK</sequence>
<evidence type="ECO:0000313" key="10">
    <source>
        <dbReference type="EMBL" id="AFR34868.1"/>
    </source>
</evidence>
<feature type="transmembrane region" description="Helical" evidence="9">
    <location>
        <begin position="83"/>
        <end position="102"/>
    </location>
</feature>
<feature type="transmembrane region" description="Helical" evidence="9">
    <location>
        <begin position="278"/>
        <end position="295"/>
    </location>
</feature>
<evidence type="ECO:0000256" key="6">
    <source>
        <dbReference type="ARBA" id="ARBA00022989"/>
    </source>
</evidence>
<dbReference type="RefSeq" id="WP_014937340.1">
    <property type="nucleotide sequence ID" value="NC_018609.1"/>
</dbReference>
<keyword evidence="5" id="KW-0571">Peptide transport</keyword>
<reference evidence="10 11" key="1">
    <citation type="submission" date="2012-09" db="EMBL/GenBank/DDBJ databases">
        <title>Riemerella anatipestifer vaccine strains.</title>
        <authorList>
            <person name="Chun C.A."/>
            <person name="Shu W.M."/>
            <person name="Kang Z.D."/>
            <person name="Jia W.X."/>
        </authorList>
    </citation>
    <scope>NUCLEOTIDE SEQUENCE [LARGE SCALE GENOMIC DNA]</scope>
    <source>
        <strain evidence="10 11">RA-CH-1</strain>
    </source>
</reference>
<dbReference type="SUPFAM" id="SSF103473">
    <property type="entry name" value="MFS general substrate transporter"/>
    <property type="match status" value="1"/>
</dbReference>
<evidence type="ECO:0000313" key="11">
    <source>
        <dbReference type="Proteomes" id="UP000006276"/>
    </source>
</evidence>
<feature type="transmembrane region" description="Helical" evidence="9">
    <location>
        <begin position="416"/>
        <end position="434"/>
    </location>
</feature>
<gene>
    <name evidence="10" type="ORF">B739_0261</name>
</gene>
<comment type="similarity">
    <text evidence="8">Belongs to the major facilitator superfamily. Proton-dependent oligopeptide transporter (POT/PTR) (TC 2.A.17) family.</text>
</comment>
<dbReference type="PATRIC" id="fig|1228997.3.peg.256"/>
<organism evidence="10 11">
    <name type="scientific">Riemerella anatipestifer RA-CH-1</name>
    <dbReference type="NCBI Taxonomy" id="1228997"/>
    <lineage>
        <taxon>Bacteria</taxon>
        <taxon>Pseudomonadati</taxon>
        <taxon>Bacteroidota</taxon>
        <taxon>Flavobacteriia</taxon>
        <taxon>Flavobacteriales</taxon>
        <taxon>Weeksellaceae</taxon>
        <taxon>Riemerella</taxon>
    </lineage>
</organism>
<dbReference type="PROSITE" id="PS01023">
    <property type="entry name" value="PTR2_2"/>
    <property type="match status" value="1"/>
</dbReference>
<dbReference type="AlphaFoldDB" id="J9R378"/>
<dbReference type="CDD" id="cd17346">
    <property type="entry name" value="MFS_DtpA_like"/>
    <property type="match status" value="1"/>
</dbReference>
<dbReference type="GO" id="GO:1904680">
    <property type="term" value="F:peptide transmembrane transporter activity"/>
    <property type="evidence" value="ECO:0007669"/>
    <property type="project" value="InterPro"/>
</dbReference>
<keyword evidence="4 8" id="KW-0812">Transmembrane</keyword>
<dbReference type="InterPro" id="IPR050171">
    <property type="entry name" value="MFS_Transporters"/>
</dbReference>
<proteinExistence type="inferred from homology"/>
<feature type="transmembrane region" description="Helical" evidence="9">
    <location>
        <begin position="446"/>
        <end position="465"/>
    </location>
</feature>
<feature type="transmembrane region" description="Helical" evidence="9">
    <location>
        <begin position="148"/>
        <end position="172"/>
    </location>
</feature>